<dbReference type="PATRIC" id="fig|1286635.3.peg.2092"/>
<dbReference type="PROSITE" id="PS51123">
    <property type="entry name" value="OMPA_2"/>
    <property type="match status" value="1"/>
</dbReference>
<evidence type="ECO:0000256" key="4">
    <source>
        <dbReference type="SAM" id="MobiDB-lite"/>
    </source>
</evidence>
<dbReference type="OrthoDB" id="9768004at2"/>
<feature type="region of interest" description="Disordered" evidence="4">
    <location>
        <begin position="542"/>
        <end position="578"/>
    </location>
</feature>
<dbReference type="Pfam" id="PF00691">
    <property type="entry name" value="OmpA"/>
    <property type="match status" value="1"/>
</dbReference>
<dbReference type="Proteomes" id="UP000014216">
    <property type="component" value="Unassembled WGS sequence"/>
</dbReference>
<dbReference type="AlphaFoldDB" id="S0G1Z7"/>
<dbReference type="InterPro" id="IPR051043">
    <property type="entry name" value="Sulfatase_Mod_Factor_Kinase"/>
</dbReference>
<dbReference type="InterPro" id="IPR005532">
    <property type="entry name" value="SUMF_dom"/>
</dbReference>
<dbReference type="InterPro" id="IPR016187">
    <property type="entry name" value="CTDL_fold"/>
</dbReference>
<evidence type="ECO:0000256" key="3">
    <source>
        <dbReference type="PROSITE-ProRule" id="PRU00473"/>
    </source>
</evidence>
<dbReference type="PANTHER" id="PTHR23150">
    <property type="entry name" value="SULFATASE MODIFYING FACTOR 1, 2"/>
    <property type="match status" value="1"/>
</dbReference>
<dbReference type="Gene3D" id="3.90.1580.10">
    <property type="entry name" value="paralog of FGE (formylglycine-generating enzyme)"/>
    <property type="match status" value="1"/>
</dbReference>
<dbReference type="InterPro" id="IPR036737">
    <property type="entry name" value="OmpA-like_sf"/>
</dbReference>
<evidence type="ECO:0000259" key="6">
    <source>
        <dbReference type="PROSITE" id="PS51123"/>
    </source>
</evidence>
<dbReference type="PRINTS" id="PR01021">
    <property type="entry name" value="OMPADOMAIN"/>
</dbReference>
<comment type="subcellular location">
    <subcellularLocation>
        <location evidence="1">Membrane</location>
    </subcellularLocation>
</comment>
<keyword evidence="2 3" id="KW-0472">Membrane</keyword>
<evidence type="ECO:0000256" key="2">
    <source>
        <dbReference type="ARBA" id="ARBA00023136"/>
    </source>
</evidence>
<feature type="domain" description="OmpA-like" evidence="6">
    <location>
        <begin position="579"/>
        <end position="695"/>
    </location>
</feature>
<dbReference type="CDD" id="cd07185">
    <property type="entry name" value="OmpA_C-like"/>
    <property type="match status" value="1"/>
</dbReference>
<comment type="caution">
    <text evidence="7">The sequence shown here is derived from an EMBL/GenBank/DDBJ whole genome shotgun (WGS) entry which is preliminary data.</text>
</comment>
<feature type="compositionally biased region" description="Pro residues" evidence="4">
    <location>
        <begin position="545"/>
        <end position="559"/>
    </location>
</feature>
<dbReference type="GO" id="GO:0016020">
    <property type="term" value="C:membrane"/>
    <property type="evidence" value="ECO:0007669"/>
    <property type="project" value="UniProtKB-SubCell"/>
</dbReference>
<feature type="chain" id="PRO_5004497502" description="OmpA-like domain-containing protein" evidence="5">
    <location>
        <begin position="22"/>
        <end position="698"/>
    </location>
</feature>
<dbReference type="InterPro" id="IPR042095">
    <property type="entry name" value="SUMF_sf"/>
</dbReference>
<reference evidence="7 8" key="1">
    <citation type="journal article" date="2013" name="Genome Announc.">
        <title>Draft Genome Sequence of Desulfotignum phosphitoxidans DSM 13687 Strain FiPS-3.</title>
        <authorList>
            <person name="Poehlein A."/>
            <person name="Daniel R."/>
            <person name="Simeonova D.D."/>
        </authorList>
    </citation>
    <scope>NUCLEOTIDE SEQUENCE [LARGE SCALE GENOMIC DNA]</scope>
    <source>
        <strain evidence="7 8">DSM 13687</strain>
    </source>
</reference>
<dbReference type="EMBL" id="APJX01000004">
    <property type="protein sequence ID" value="EMS79509.1"/>
    <property type="molecule type" value="Genomic_DNA"/>
</dbReference>
<protein>
    <recommendedName>
        <fullName evidence="6">OmpA-like domain-containing protein</fullName>
    </recommendedName>
</protein>
<feature type="signal peptide" evidence="5">
    <location>
        <begin position="1"/>
        <end position="21"/>
    </location>
</feature>
<dbReference type="PANTHER" id="PTHR23150:SF19">
    <property type="entry name" value="FORMYLGLYCINE-GENERATING ENZYME"/>
    <property type="match status" value="1"/>
</dbReference>
<accession>S0G1Z7</accession>
<proteinExistence type="predicted"/>
<feature type="region of interest" description="Disordered" evidence="4">
    <location>
        <begin position="41"/>
        <end position="61"/>
    </location>
</feature>
<dbReference type="SUPFAM" id="SSF103088">
    <property type="entry name" value="OmpA-like"/>
    <property type="match status" value="2"/>
</dbReference>
<evidence type="ECO:0000313" key="7">
    <source>
        <dbReference type="EMBL" id="EMS79509.1"/>
    </source>
</evidence>
<organism evidence="7 8">
    <name type="scientific">Desulfotignum phosphitoxidans DSM 13687</name>
    <dbReference type="NCBI Taxonomy" id="1286635"/>
    <lineage>
        <taxon>Bacteria</taxon>
        <taxon>Pseudomonadati</taxon>
        <taxon>Thermodesulfobacteriota</taxon>
        <taxon>Desulfobacteria</taxon>
        <taxon>Desulfobacterales</taxon>
        <taxon>Desulfobacteraceae</taxon>
        <taxon>Desulfotignum</taxon>
    </lineage>
</organism>
<feature type="compositionally biased region" description="Low complexity" evidence="4">
    <location>
        <begin position="48"/>
        <end position="61"/>
    </location>
</feature>
<dbReference type="InterPro" id="IPR006664">
    <property type="entry name" value="OMP_bac"/>
</dbReference>
<dbReference type="GO" id="GO:0120147">
    <property type="term" value="F:formylglycine-generating oxidase activity"/>
    <property type="evidence" value="ECO:0007669"/>
    <property type="project" value="TreeGrafter"/>
</dbReference>
<keyword evidence="5" id="KW-0732">Signal</keyword>
<dbReference type="Pfam" id="PF03781">
    <property type="entry name" value="FGE-sulfatase"/>
    <property type="match status" value="1"/>
</dbReference>
<evidence type="ECO:0000256" key="5">
    <source>
        <dbReference type="SAM" id="SignalP"/>
    </source>
</evidence>
<dbReference type="SUPFAM" id="SSF56436">
    <property type="entry name" value="C-type lectin-like"/>
    <property type="match status" value="1"/>
</dbReference>
<name>S0G1Z7_9BACT</name>
<evidence type="ECO:0000256" key="1">
    <source>
        <dbReference type="ARBA" id="ARBA00004370"/>
    </source>
</evidence>
<dbReference type="Gene3D" id="3.30.1330.60">
    <property type="entry name" value="OmpA-like domain"/>
    <property type="match status" value="2"/>
</dbReference>
<evidence type="ECO:0000313" key="8">
    <source>
        <dbReference type="Proteomes" id="UP000014216"/>
    </source>
</evidence>
<gene>
    <name evidence="7" type="ORF">Dpo_4c00560</name>
</gene>
<dbReference type="PROSITE" id="PS51257">
    <property type="entry name" value="PROKAR_LIPOPROTEIN"/>
    <property type="match status" value="1"/>
</dbReference>
<sequence>MTSARLIFPAIFALTGLFFLSGCSTFPTGKESDNRVVQRETHASYQNASATSPAPATMAPGTLSYPAGSSYPPASSPAAGQNVSATAERFATSYNQAMQDKEELSMAAAANDLARSQQLIRSYNRNMNDSKNSFQLLQEIIENQGTGDITLFFPVNSAEIPENSFQYNRLIRYLDSLERNNQGRKIVFVIMGSASATGEETHNKILSRNRANAPIPIIDHYLVNVPHTYHKVYGIGESQSPQETTDDVHQRYQFVRIMGLYEDAPFSAGHTASPFLAGTGMGNMQGYYPREFINAFGMKFIWVPAGSFLMGSPETEVRRDKNEIQHQVTLTRGFYLQATETTQQQWIAVMGSNPAHFKNCGMDCPVENVRYSDVVTFLERLNDLENTTHYRLPTEAEWEYAARAGTTSAFFNGPMVDETAEKWDFSYNPYLDSVGWYFRNSDQAPHRVGLKAPNPWGFYDMHGNVWEWCSDWQRPYPFHPEIDPQGAESGESKIRRGGSWAHYPEYCRSAYRSWFDPEDRNPEVGFRLALTSLEKKRVAVKLPEPEPPAPVQPPPPAPKPKAKPRPKPDPEPIPMPGPAEVTHCILIRDITFDLDSAVINHRMKPLLDRAVEILEKYDGKIELHGHTCSLAPKAYNMDLGLRRAQSVKNYLIKQGIAESRISIKSFGEESPKFTNMTESGRSLNRRVEILVHGFMDEE</sequence>
<dbReference type="InterPro" id="IPR006665">
    <property type="entry name" value="OmpA-like"/>
</dbReference>
<dbReference type="RefSeq" id="WP_006965747.1">
    <property type="nucleotide sequence ID" value="NZ_APJX01000004.1"/>
</dbReference>
<keyword evidence="8" id="KW-1185">Reference proteome</keyword>